<evidence type="ECO:0000313" key="6">
    <source>
        <dbReference type="EMBL" id="GGC49631.1"/>
    </source>
</evidence>
<name>A0A916X720_9HYPH</name>
<dbReference type="PANTHER" id="PTHR47506">
    <property type="entry name" value="TRANSCRIPTIONAL REGULATORY PROTEIN"/>
    <property type="match status" value="1"/>
</dbReference>
<gene>
    <name evidence="6" type="ORF">GCM10010994_06010</name>
</gene>
<evidence type="ECO:0000313" key="7">
    <source>
        <dbReference type="Proteomes" id="UP000637002"/>
    </source>
</evidence>
<dbReference type="InterPro" id="IPR001647">
    <property type="entry name" value="HTH_TetR"/>
</dbReference>
<evidence type="ECO:0000256" key="3">
    <source>
        <dbReference type="ARBA" id="ARBA00023163"/>
    </source>
</evidence>
<protein>
    <submittedName>
        <fullName evidence="6">TetR family transcriptional regulator</fullName>
    </submittedName>
</protein>
<reference evidence="6" key="2">
    <citation type="submission" date="2020-09" db="EMBL/GenBank/DDBJ databases">
        <authorList>
            <person name="Sun Q."/>
            <person name="Zhou Y."/>
        </authorList>
    </citation>
    <scope>NUCLEOTIDE SEQUENCE</scope>
    <source>
        <strain evidence="6">CGMCC 1.12919</strain>
    </source>
</reference>
<dbReference type="Pfam" id="PF16925">
    <property type="entry name" value="TetR_C_13"/>
    <property type="match status" value="1"/>
</dbReference>
<organism evidence="6 7">
    <name type="scientific">Chelatococcus reniformis</name>
    <dbReference type="NCBI Taxonomy" id="1494448"/>
    <lineage>
        <taxon>Bacteria</taxon>
        <taxon>Pseudomonadati</taxon>
        <taxon>Pseudomonadota</taxon>
        <taxon>Alphaproteobacteria</taxon>
        <taxon>Hyphomicrobiales</taxon>
        <taxon>Chelatococcaceae</taxon>
        <taxon>Chelatococcus</taxon>
    </lineage>
</organism>
<evidence type="ECO:0000259" key="4">
    <source>
        <dbReference type="Pfam" id="PF00440"/>
    </source>
</evidence>
<dbReference type="Pfam" id="PF00440">
    <property type="entry name" value="TetR_N"/>
    <property type="match status" value="1"/>
</dbReference>
<dbReference type="PANTHER" id="PTHR47506:SF1">
    <property type="entry name" value="HTH-TYPE TRANSCRIPTIONAL REGULATOR YJDC"/>
    <property type="match status" value="1"/>
</dbReference>
<dbReference type="SUPFAM" id="SSF46689">
    <property type="entry name" value="Homeodomain-like"/>
    <property type="match status" value="1"/>
</dbReference>
<dbReference type="InterPro" id="IPR011075">
    <property type="entry name" value="TetR_C"/>
</dbReference>
<keyword evidence="1" id="KW-0805">Transcription regulation</keyword>
<evidence type="ECO:0000259" key="5">
    <source>
        <dbReference type="Pfam" id="PF16925"/>
    </source>
</evidence>
<dbReference type="PROSITE" id="PS01081">
    <property type="entry name" value="HTH_TETR_1"/>
    <property type="match status" value="1"/>
</dbReference>
<evidence type="ECO:0000256" key="2">
    <source>
        <dbReference type="ARBA" id="ARBA00023125"/>
    </source>
</evidence>
<keyword evidence="2" id="KW-0238">DNA-binding</keyword>
<dbReference type="InterPro" id="IPR036271">
    <property type="entry name" value="Tet_transcr_reg_TetR-rel_C_sf"/>
</dbReference>
<dbReference type="Gene3D" id="1.10.10.60">
    <property type="entry name" value="Homeodomain-like"/>
    <property type="match status" value="1"/>
</dbReference>
<comment type="caution">
    <text evidence="6">The sequence shown here is derived from an EMBL/GenBank/DDBJ whole genome shotgun (WGS) entry which is preliminary data.</text>
</comment>
<accession>A0A916X720</accession>
<dbReference type="AlphaFoldDB" id="A0A916X720"/>
<keyword evidence="7" id="KW-1185">Reference proteome</keyword>
<sequence length="210" mass="22693">MVQNQKGRRGRPRAYDPDTVLGEATAAFWSSGYGATSLDNLSAATKLNRPSLYGAFGDKGALYLRTLERYRDQAAVGMGAALAPARPLREGLRRVYGHALDLYFHRSPALGCYMIGTATTEAVQHDEVRTFLRDALRQLDRGFERRLALAREQGEIAATADPASLARIASAILHTLAVRSRAGDSRAELEAIVETGIALICGPEHISAPA</sequence>
<dbReference type="SUPFAM" id="SSF48498">
    <property type="entry name" value="Tetracyclin repressor-like, C-terminal domain"/>
    <property type="match status" value="1"/>
</dbReference>
<dbReference type="Proteomes" id="UP000637002">
    <property type="component" value="Unassembled WGS sequence"/>
</dbReference>
<proteinExistence type="predicted"/>
<dbReference type="InterPro" id="IPR009057">
    <property type="entry name" value="Homeodomain-like_sf"/>
</dbReference>
<dbReference type="InterPro" id="IPR023772">
    <property type="entry name" value="DNA-bd_HTH_TetR-type_CS"/>
</dbReference>
<dbReference type="EMBL" id="BMGG01000001">
    <property type="protein sequence ID" value="GGC49631.1"/>
    <property type="molecule type" value="Genomic_DNA"/>
</dbReference>
<dbReference type="GO" id="GO:0003677">
    <property type="term" value="F:DNA binding"/>
    <property type="evidence" value="ECO:0007669"/>
    <property type="project" value="UniProtKB-KW"/>
</dbReference>
<dbReference type="RefSeq" id="WP_188607612.1">
    <property type="nucleotide sequence ID" value="NZ_BMGG01000001.1"/>
</dbReference>
<dbReference type="Gene3D" id="1.10.357.10">
    <property type="entry name" value="Tetracycline Repressor, domain 2"/>
    <property type="match status" value="1"/>
</dbReference>
<feature type="domain" description="HTH tetR-type" evidence="4">
    <location>
        <begin position="23"/>
        <end position="64"/>
    </location>
</feature>
<feature type="domain" description="Tetracyclin repressor-like C-terminal" evidence="5">
    <location>
        <begin position="92"/>
        <end position="192"/>
    </location>
</feature>
<reference evidence="6" key="1">
    <citation type="journal article" date="2014" name="Int. J. Syst. Evol. Microbiol.">
        <title>Complete genome sequence of Corynebacterium casei LMG S-19264T (=DSM 44701T), isolated from a smear-ripened cheese.</title>
        <authorList>
            <consortium name="US DOE Joint Genome Institute (JGI-PGF)"/>
            <person name="Walter F."/>
            <person name="Albersmeier A."/>
            <person name="Kalinowski J."/>
            <person name="Ruckert C."/>
        </authorList>
    </citation>
    <scope>NUCLEOTIDE SEQUENCE</scope>
    <source>
        <strain evidence="6">CGMCC 1.12919</strain>
    </source>
</reference>
<keyword evidence="3" id="KW-0804">Transcription</keyword>
<evidence type="ECO:0000256" key="1">
    <source>
        <dbReference type="ARBA" id="ARBA00023015"/>
    </source>
</evidence>